<dbReference type="PATRIC" id="fig|1122146.4.peg.333"/>
<evidence type="ECO:0000313" key="2">
    <source>
        <dbReference type="EMBL" id="KRN88358.1"/>
    </source>
</evidence>
<dbReference type="EMBL" id="JQBZ01000025">
    <property type="protein sequence ID" value="KRN88358.1"/>
    <property type="molecule type" value="Genomic_DNA"/>
</dbReference>
<dbReference type="eggNOG" id="ENOG5032RH8">
    <property type="taxonomic scope" value="Bacteria"/>
</dbReference>
<proteinExistence type="predicted"/>
<dbReference type="STRING" id="1122146.IV53_GL000322"/>
<keyword evidence="1" id="KW-1133">Transmembrane helix</keyword>
<keyword evidence="1" id="KW-0812">Transmembrane</keyword>
<organism evidence="2 3">
    <name type="scientific">Ligilactobacillus ceti DSM 22408</name>
    <dbReference type="NCBI Taxonomy" id="1122146"/>
    <lineage>
        <taxon>Bacteria</taxon>
        <taxon>Bacillati</taxon>
        <taxon>Bacillota</taxon>
        <taxon>Bacilli</taxon>
        <taxon>Lactobacillales</taxon>
        <taxon>Lactobacillaceae</taxon>
        <taxon>Ligilactobacillus</taxon>
    </lineage>
</organism>
<gene>
    <name evidence="2" type="ORF">IV53_GL000322</name>
</gene>
<dbReference type="OrthoDB" id="2192445at2"/>
<protein>
    <submittedName>
        <fullName evidence="2">Uncharacterized protein</fullName>
    </submittedName>
</protein>
<name>A0A0R2KKQ1_9LACO</name>
<dbReference type="Pfam" id="PF20386">
    <property type="entry name" value="DUF6681"/>
    <property type="match status" value="1"/>
</dbReference>
<dbReference type="Proteomes" id="UP000051500">
    <property type="component" value="Unassembled WGS sequence"/>
</dbReference>
<evidence type="ECO:0000256" key="1">
    <source>
        <dbReference type="SAM" id="Phobius"/>
    </source>
</evidence>
<sequence length="274" mass="31886">MFSFLGIINGWIGYINMNIKVKNRIYTILAALGNLYILYVAYRFFENGFLTRGFLFILAFFLILYFCYLNFVYYFTSKKAKFDITPFLDEKFHLHLKETAQNKEPQHGFIQTNGIFSEHKLLPASVYMGEEAQVNIQMIVQELAKIKYLKLNYAGFDDAQILKEAKNEPEQKYYALPTPVVLPYFELIYENAELVIYGGLNQMDKKRIGCLHSVGLLPVKEAHEKYELYLATVALTGGPYKYVGRKTVITKEEPYEITVQVAYRDRNEINSDEK</sequence>
<evidence type="ECO:0000313" key="3">
    <source>
        <dbReference type="Proteomes" id="UP000051500"/>
    </source>
</evidence>
<reference evidence="2 3" key="1">
    <citation type="journal article" date="2015" name="Genome Announc.">
        <title>Expanding the biotechnology potential of lactobacilli through comparative genomics of 213 strains and associated genera.</title>
        <authorList>
            <person name="Sun Z."/>
            <person name="Harris H.M."/>
            <person name="McCann A."/>
            <person name="Guo C."/>
            <person name="Argimon S."/>
            <person name="Zhang W."/>
            <person name="Yang X."/>
            <person name="Jeffery I.B."/>
            <person name="Cooney J.C."/>
            <person name="Kagawa T.F."/>
            <person name="Liu W."/>
            <person name="Song Y."/>
            <person name="Salvetti E."/>
            <person name="Wrobel A."/>
            <person name="Rasinkangas P."/>
            <person name="Parkhill J."/>
            <person name="Rea M.C."/>
            <person name="O'Sullivan O."/>
            <person name="Ritari J."/>
            <person name="Douillard F.P."/>
            <person name="Paul Ross R."/>
            <person name="Yang R."/>
            <person name="Briner A.E."/>
            <person name="Felis G.E."/>
            <person name="de Vos W.M."/>
            <person name="Barrangou R."/>
            <person name="Klaenhammer T.R."/>
            <person name="Caufield P.W."/>
            <person name="Cui Y."/>
            <person name="Zhang H."/>
            <person name="O'Toole P.W."/>
        </authorList>
    </citation>
    <scope>NUCLEOTIDE SEQUENCE [LARGE SCALE GENOMIC DNA]</scope>
    <source>
        <strain evidence="2 3">DSM 22408</strain>
    </source>
</reference>
<dbReference type="RefSeq" id="WP_035463388.1">
    <property type="nucleotide sequence ID" value="NZ_AUHP01000002.1"/>
</dbReference>
<accession>A0A0R2KKQ1</accession>
<keyword evidence="1" id="KW-0472">Membrane</keyword>
<dbReference type="InterPro" id="IPR046503">
    <property type="entry name" value="DUF6681"/>
</dbReference>
<keyword evidence="3" id="KW-1185">Reference proteome</keyword>
<comment type="caution">
    <text evidence="2">The sequence shown here is derived from an EMBL/GenBank/DDBJ whole genome shotgun (WGS) entry which is preliminary data.</text>
</comment>
<dbReference type="AlphaFoldDB" id="A0A0R2KKQ1"/>
<feature type="transmembrane region" description="Helical" evidence="1">
    <location>
        <begin position="54"/>
        <end position="75"/>
    </location>
</feature>
<feature type="transmembrane region" description="Helical" evidence="1">
    <location>
        <begin position="25"/>
        <end position="42"/>
    </location>
</feature>